<keyword evidence="1" id="KW-0472">Membrane</keyword>
<keyword evidence="4" id="KW-1185">Reference proteome</keyword>
<evidence type="ECO:0000313" key="4">
    <source>
        <dbReference type="Proteomes" id="UP000198287"/>
    </source>
</evidence>
<protein>
    <submittedName>
        <fullName evidence="3">Uncharacterized protein</fullName>
    </submittedName>
</protein>
<feature type="transmembrane region" description="Helical" evidence="1">
    <location>
        <begin position="342"/>
        <end position="362"/>
    </location>
</feature>
<keyword evidence="1" id="KW-1133">Transmembrane helix</keyword>
<dbReference type="Proteomes" id="UP000198287">
    <property type="component" value="Unassembled WGS sequence"/>
</dbReference>
<dbReference type="OrthoDB" id="8299140at2759"/>
<feature type="transmembrane region" description="Helical" evidence="1">
    <location>
        <begin position="290"/>
        <end position="312"/>
    </location>
</feature>
<reference evidence="3 4" key="1">
    <citation type="submission" date="2015-12" db="EMBL/GenBank/DDBJ databases">
        <title>The genome of Folsomia candida.</title>
        <authorList>
            <person name="Faddeeva A."/>
            <person name="Derks M.F."/>
            <person name="Anvar Y."/>
            <person name="Smit S."/>
            <person name="Van Straalen N."/>
            <person name="Roelofs D."/>
        </authorList>
    </citation>
    <scope>NUCLEOTIDE SEQUENCE [LARGE SCALE GENOMIC DNA]</scope>
    <source>
        <strain evidence="3 4">VU population</strain>
        <tissue evidence="3">Whole body</tissue>
    </source>
</reference>
<sequence>MGNIPHFLPILLFYLVQIQSRILPVFHTLLNKMETCDIRILHDHPNQTVDWININVPLKIVYTPEKKEPLPLDVFKSRGLNSYLEKIYAQAENIVTTFVTTKSRRHHLGRIYFRPKPYFKTSVVFLSYDNSYEIYLWFATSWEISISKNYSIVSENFMYRAGKLGTVTTVRTCVFTTVKNLPTFPPPWCHMDLSNKEVSGSKITKKTKISVNQSYEQKIIDDIFLAANETLGNIHGCSTLFPLVVAKSILPSTDPEITFVTTGDVGYQYLSCYREEYVTFWLYVAPFKPWLWGTLIISLVVITLITTGYTYWKQFEFAPWLFLLATVFEETGHLPEKVGTNWFFRLTLGSWCLMSVILTNCYNGIMISELNSPLQAVRPSSFAHLLCGDRISVTDVPQLIRSHSENRKQNLSEELKNHGISLPVLKIFNPFAITECFALISLPAGSISEFLIYPEFLAYLNLAAKKDLDFNLLSTGVGEKNLEIFNLLDPKHAHYPRGFQYFDRNQTLVDLRNAVESQLVECGKSVFISRPDNIHTEFQFMTRHYPSKKFYKGKEVLGVSPIELTKEEFLHSARIMSPFVTELDVDIIFSVCDSPNQNSRAKQYDHEIRPEDYFKHVKKIFTDLNAL</sequence>
<evidence type="ECO:0000256" key="2">
    <source>
        <dbReference type="SAM" id="SignalP"/>
    </source>
</evidence>
<comment type="caution">
    <text evidence="3">The sequence shown here is derived from an EMBL/GenBank/DDBJ whole genome shotgun (WGS) entry which is preliminary data.</text>
</comment>
<name>A0A226D6S6_FOLCA</name>
<feature type="chain" id="PRO_5012466132" evidence="2">
    <location>
        <begin position="21"/>
        <end position="627"/>
    </location>
</feature>
<evidence type="ECO:0000313" key="3">
    <source>
        <dbReference type="EMBL" id="OXA40843.1"/>
    </source>
</evidence>
<keyword evidence="1" id="KW-0812">Transmembrane</keyword>
<keyword evidence="2" id="KW-0732">Signal</keyword>
<dbReference type="EMBL" id="LNIX01000031">
    <property type="protein sequence ID" value="OXA40843.1"/>
    <property type="molecule type" value="Genomic_DNA"/>
</dbReference>
<proteinExistence type="predicted"/>
<evidence type="ECO:0000256" key="1">
    <source>
        <dbReference type="SAM" id="Phobius"/>
    </source>
</evidence>
<feature type="signal peptide" evidence="2">
    <location>
        <begin position="1"/>
        <end position="20"/>
    </location>
</feature>
<dbReference type="AlphaFoldDB" id="A0A226D6S6"/>
<organism evidence="3 4">
    <name type="scientific">Folsomia candida</name>
    <name type="common">Springtail</name>
    <dbReference type="NCBI Taxonomy" id="158441"/>
    <lineage>
        <taxon>Eukaryota</taxon>
        <taxon>Metazoa</taxon>
        <taxon>Ecdysozoa</taxon>
        <taxon>Arthropoda</taxon>
        <taxon>Hexapoda</taxon>
        <taxon>Collembola</taxon>
        <taxon>Entomobryomorpha</taxon>
        <taxon>Isotomoidea</taxon>
        <taxon>Isotomidae</taxon>
        <taxon>Proisotominae</taxon>
        <taxon>Folsomia</taxon>
    </lineage>
</organism>
<gene>
    <name evidence="3" type="ORF">Fcan01_24378</name>
</gene>
<accession>A0A226D6S6</accession>